<reference evidence="4" key="1">
    <citation type="journal article" date="2019" name="Int. J. Syst. Evol. Microbiol.">
        <title>The Global Catalogue of Microorganisms (GCM) 10K type strain sequencing project: providing services to taxonomists for standard genome sequencing and annotation.</title>
        <authorList>
            <consortium name="The Broad Institute Genomics Platform"/>
            <consortium name="The Broad Institute Genome Sequencing Center for Infectious Disease"/>
            <person name="Wu L."/>
            <person name="Ma J."/>
        </authorList>
    </citation>
    <scope>NUCLEOTIDE SEQUENCE [LARGE SCALE GENOMIC DNA]</scope>
    <source>
        <strain evidence="4">JCM 9091</strain>
    </source>
</reference>
<proteinExistence type="predicted"/>
<sequence>MPGQARRGAGGSGSYSQPVNERNDEEPRPPRAGPIAVAVAGALLTAGLSWAVVWWGLGRYLPGFWLLKMKLSVKGGVLVMVGLLGAAAWIRDRFR</sequence>
<comment type="caution">
    <text evidence="3">The sequence shown here is derived from an EMBL/GenBank/DDBJ whole genome shotgun (WGS) entry which is preliminary data.</text>
</comment>
<feature type="transmembrane region" description="Helical" evidence="2">
    <location>
        <begin position="35"/>
        <end position="57"/>
    </location>
</feature>
<feature type="transmembrane region" description="Helical" evidence="2">
    <location>
        <begin position="69"/>
        <end position="90"/>
    </location>
</feature>
<organism evidence="3 4">
    <name type="scientific">Streptomyces glomeratus</name>
    <dbReference type="NCBI Taxonomy" id="284452"/>
    <lineage>
        <taxon>Bacteria</taxon>
        <taxon>Bacillati</taxon>
        <taxon>Actinomycetota</taxon>
        <taxon>Actinomycetes</taxon>
        <taxon>Kitasatosporales</taxon>
        <taxon>Streptomycetaceae</taxon>
        <taxon>Streptomyces</taxon>
    </lineage>
</organism>
<protein>
    <submittedName>
        <fullName evidence="3">Uncharacterized protein</fullName>
    </submittedName>
</protein>
<keyword evidence="2" id="KW-1133">Transmembrane helix</keyword>
<keyword evidence="2" id="KW-0812">Transmembrane</keyword>
<name>A0ABP6LGG5_9ACTN</name>
<evidence type="ECO:0000313" key="4">
    <source>
        <dbReference type="Proteomes" id="UP001501532"/>
    </source>
</evidence>
<gene>
    <name evidence="3" type="ORF">GCM10010448_24780</name>
</gene>
<evidence type="ECO:0000256" key="1">
    <source>
        <dbReference type="SAM" id="MobiDB-lite"/>
    </source>
</evidence>
<accession>A0ABP6LGG5</accession>
<evidence type="ECO:0000256" key="2">
    <source>
        <dbReference type="SAM" id="Phobius"/>
    </source>
</evidence>
<evidence type="ECO:0000313" key="3">
    <source>
        <dbReference type="EMBL" id="GAA3041222.1"/>
    </source>
</evidence>
<dbReference type="Proteomes" id="UP001501532">
    <property type="component" value="Unassembled WGS sequence"/>
</dbReference>
<keyword evidence="4" id="KW-1185">Reference proteome</keyword>
<dbReference type="EMBL" id="BAAAUF010000018">
    <property type="protein sequence ID" value="GAA3041222.1"/>
    <property type="molecule type" value="Genomic_DNA"/>
</dbReference>
<feature type="region of interest" description="Disordered" evidence="1">
    <location>
        <begin position="1"/>
        <end position="32"/>
    </location>
</feature>
<keyword evidence="2" id="KW-0472">Membrane</keyword>